<dbReference type="GO" id="GO:0005737">
    <property type="term" value="C:cytoplasm"/>
    <property type="evidence" value="ECO:0007669"/>
    <property type="project" value="TreeGrafter"/>
</dbReference>
<organism evidence="7 8">
    <name type="scientific">Cordyceps javanica</name>
    <dbReference type="NCBI Taxonomy" id="43265"/>
    <lineage>
        <taxon>Eukaryota</taxon>
        <taxon>Fungi</taxon>
        <taxon>Dikarya</taxon>
        <taxon>Ascomycota</taxon>
        <taxon>Pezizomycotina</taxon>
        <taxon>Sordariomycetes</taxon>
        <taxon>Hypocreomycetidae</taxon>
        <taxon>Hypocreales</taxon>
        <taxon>Cordycipitaceae</taxon>
        <taxon>Cordyceps</taxon>
    </lineage>
</organism>
<dbReference type="InterPro" id="IPR029021">
    <property type="entry name" value="Prot-tyrosine_phosphatase-like"/>
</dbReference>
<name>A0A545UVH8_9HYPO</name>
<dbReference type="STRING" id="43265.A0A545UVH8"/>
<dbReference type="Proteomes" id="UP000315783">
    <property type="component" value="Unassembled WGS sequence"/>
</dbReference>
<dbReference type="SUPFAM" id="SSF52799">
    <property type="entry name" value="(Phosphotyrosine protein) phosphatases II"/>
    <property type="match status" value="1"/>
</dbReference>
<dbReference type="InterPro" id="IPR000340">
    <property type="entry name" value="Dual-sp_phosphatase_cat-dom"/>
</dbReference>
<evidence type="ECO:0000256" key="2">
    <source>
        <dbReference type="ARBA" id="ARBA00013064"/>
    </source>
</evidence>
<accession>A0A545UVH8</accession>
<evidence type="ECO:0000259" key="6">
    <source>
        <dbReference type="PROSITE" id="PS50056"/>
    </source>
</evidence>
<dbReference type="PROSITE" id="PS00383">
    <property type="entry name" value="TYR_PHOSPHATASE_1"/>
    <property type="match status" value="1"/>
</dbReference>
<dbReference type="SMART" id="SM00195">
    <property type="entry name" value="DSPc"/>
    <property type="match status" value="1"/>
</dbReference>
<comment type="caution">
    <text evidence="7">The sequence shown here is derived from an EMBL/GenBank/DDBJ whole genome shotgun (WGS) entry which is preliminary data.</text>
</comment>
<dbReference type="InterPro" id="IPR016130">
    <property type="entry name" value="Tyr_Pase_AS"/>
</dbReference>
<dbReference type="OrthoDB" id="10252009at2759"/>
<dbReference type="InterPro" id="IPR020422">
    <property type="entry name" value="TYR_PHOSPHATASE_DUAL_dom"/>
</dbReference>
<evidence type="ECO:0000313" key="7">
    <source>
        <dbReference type="EMBL" id="TQV93474.1"/>
    </source>
</evidence>
<comment type="similarity">
    <text evidence="1">Belongs to the protein-tyrosine phosphatase family. Non-receptor class dual specificity subfamily.</text>
</comment>
<protein>
    <recommendedName>
        <fullName evidence="2">protein-tyrosine-phosphatase</fullName>
        <ecNumber evidence="2">3.1.3.48</ecNumber>
    </recommendedName>
</protein>
<dbReference type="Pfam" id="PF00782">
    <property type="entry name" value="DSPc"/>
    <property type="match status" value="1"/>
</dbReference>
<reference evidence="7 8" key="1">
    <citation type="journal article" date="2019" name="Appl. Microbiol. Biotechnol.">
        <title>Genome sequence of Isaria javanica and comparative genome analysis insights into family S53 peptidase evolution in fungal entomopathogens.</title>
        <authorList>
            <person name="Lin R."/>
            <person name="Zhang X."/>
            <person name="Xin B."/>
            <person name="Zou M."/>
            <person name="Gao Y."/>
            <person name="Qin F."/>
            <person name="Hu Q."/>
            <person name="Xie B."/>
            <person name="Cheng X."/>
        </authorList>
    </citation>
    <scope>NUCLEOTIDE SEQUENCE [LARGE SCALE GENOMIC DNA]</scope>
    <source>
        <strain evidence="7 8">IJ1G</strain>
    </source>
</reference>
<dbReference type="GO" id="GO:0043409">
    <property type="term" value="P:negative regulation of MAPK cascade"/>
    <property type="evidence" value="ECO:0007669"/>
    <property type="project" value="TreeGrafter"/>
</dbReference>
<evidence type="ECO:0000313" key="8">
    <source>
        <dbReference type="Proteomes" id="UP000315783"/>
    </source>
</evidence>
<keyword evidence="8" id="KW-1185">Reference proteome</keyword>
<gene>
    <name evidence="7" type="ORF">IF1G_08052</name>
</gene>
<evidence type="ECO:0000256" key="3">
    <source>
        <dbReference type="ARBA" id="ARBA00022801"/>
    </source>
</evidence>
<dbReference type="GO" id="GO:0004725">
    <property type="term" value="F:protein tyrosine phosphatase activity"/>
    <property type="evidence" value="ECO:0007669"/>
    <property type="project" value="UniProtKB-EC"/>
</dbReference>
<dbReference type="AlphaFoldDB" id="A0A545UVH8"/>
<evidence type="ECO:0000256" key="1">
    <source>
        <dbReference type="ARBA" id="ARBA00008601"/>
    </source>
</evidence>
<dbReference type="PANTHER" id="PTHR10159">
    <property type="entry name" value="DUAL SPECIFICITY PROTEIN PHOSPHATASE"/>
    <property type="match status" value="1"/>
</dbReference>
<dbReference type="PROSITE" id="PS50054">
    <property type="entry name" value="TYR_PHOSPHATASE_DUAL"/>
    <property type="match status" value="1"/>
</dbReference>
<dbReference type="EMBL" id="SPUK01000012">
    <property type="protein sequence ID" value="TQV93474.1"/>
    <property type="molecule type" value="Genomic_DNA"/>
</dbReference>
<dbReference type="CDD" id="cd14498">
    <property type="entry name" value="DSP"/>
    <property type="match status" value="1"/>
</dbReference>
<feature type="domain" description="Tyrosine specific protein phosphatases" evidence="6">
    <location>
        <begin position="86"/>
        <end position="150"/>
    </location>
</feature>
<evidence type="ECO:0000256" key="4">
    <source>
        <dbReference type="ARBA" id="ARBA00022912"/>
    </source>
</evidence>
<dbReference type="PROSITE" id="PS50056">
    <property type="entry name" value="TYR_PHOSPHATASE_2"/>
    <property type="match status" value="1"/>
</dbReference>
<dbReference type="InterPro" id="IPR000387">
    <property type="entry name" value="Tyr_Pase_dom"/>
</dbReference>
<keyword evidence="3" id="KW-0378">Hydrolase</keyword>
<sequence length="212" mass="23667">MACLDRSTTPYIPPKPSISEIRPHLFLGNLYSTLNLETLRSNNITALMSLMDAHHGQWGAPHIRNIIPQASHLYIQCLDSSTTDLLQFMSKVCDFIDEHVCAPAAGGGDANVLVHCREGVSRSATMVIAYLMRKDSMSLDDALAEVKEKRKVRPNPNFLDQLRVWEAVGYQVWQDDDMTIPKEAYQAFLDKRAVLLKSKGLTGNEPIGIQSL</sequence>
<dbReference type="PANTHER" id="PTHR10159:SF519">
    <property type="entry name" value="DUAL SPECIFICITY PROTEIN PHOSPHATASE MPK3"/>
    <property type="match status" value="1"/>
</dbReference>
<evidence type="ECO:0000259" key="5">
    <source>
        <dbReference type="PROSITE" id="PS50054"/>
    </source>
</evidence>
<keyword evidence="4" id="KW-0904">Protein phosphatase</keyword>
<feature type="domain" description="Tyrosine-protein phosphatase" evidence="5">
    <location>
        <begin position="17"/>
        <end position="171"/>
    </location>
</feature>
<dbReference type="EC" id="3.1.3.48" evidence="2"/>
<proteinExistence type="inferred from homology"/>
<dbReference type="Gene3D" id="3.90.190.10">
    <property type="entry name" value="Protein tyrosine phosphatase superfamily"/>
    <property type="match status" value="1"/>
</dbReference>